<evidence type="ECO:0000256" key="1">
    <source>
        <dbReference type="SAM" id="MobiDB-lite"/>
    </source>
</evidence>
<reference evidence="2 3" key="1">
    <citation type="journal article" date="2018" name="Front. Plant Sci.">
        <title>Red Clover (Trifolium pratense) and Zigzag Clover (T. medium) - A Picture of Genomic Similarities and Differences.</title>
        <authorList>
            <person name="Dluhosova J."/>
            <person name="Istvanek J."/>
            <person name="Nedelnik J."/>
            <person name="Repkova J."/>
        </authorList>
    </citation>
    <scope>NUCLEOTIDE SEQUENCE [LARGE SCALE GENOMIC DNA]</scope>
    <source>
        <strain evidence="3">cv. 10/8</strain>
        <tissue evidence="2">Leaf</tissue>
    </source>
</reference>
<evidence type="ECO:0000313" key="2">
    <source>
        <dbReference type="EMBL" id="MCI96490.1"/>
    </source>
</evidence>
<evidence type="ECO:0000313" key="3">
    <source>
        <dbReference type="Proteomes" id="UP000265520"/>
    </source>
</evidence>
<dbReference type="EMBL" id="LXQA011416166">
    <property type="protein sequence ID" value="MCI96490.1"/>
    <property type="molecule type" value="Genomic_DNA"/>
</dbReference>
<organism evidence="2 3">
    <name type="scientific">Trifolium medium</name>
    <dbReference type="NCBI Taxonomy" id="97028"/>
    <lineage>
        <taxon>Eukaryota</taxon>
        <taxon>Viridiplantae</taxon>
        <taxon>Streptophyta</taxon>
        <taxon>Embryophyta</taxon>
        <taxon>Tracheophyta</taxon>
        <taxon>Spermatophyta</taxon>
        <taxon>Magnoliopsida</taxon>
        <taxon>eudicotyledons</taxon>
        <taxon>Gunneridae</taxon>
        <taxon>Pentapetalae</taxon>
        <taxon>rosids</taxon>
        <taxon>fabids</taxon>
        <taxon>Fabales</taxon>
        <taxon>Fabaceae</taxon>
        <taxon>Papilionoideae</taxon>
        <taxon>50 kb inversion clade</taxon>
        <taxon>NPAAA clade</taxon>
        <taxon>Hologalegina</taxon>
        <taxon>IRL clade</taxon>
        <taxon>Trifolieae</taxon>
        <taxon>Trifolium</taxon>
    </lineage>
</organism>
<protein>
    <submittedName>
        <fullName evidence="2">Uncharacterized protein</fullName>
    </submittedName>
</protein>
<feature type="compositionally biased region" description="Basic and acidic residues" evidence="1">
    <location>
        <begin position="1"/>
        <end position="10"/>
    </location>
</feature>
<feature type="compositionally biased region" description="Gly residues" evidence="1">
    <location>
        <begin position="11"/>
        <end position="20"/>
    </location>
</feature>
<feature type="non-terminal residue" evidence="2">
    <location>
        <position position="1"/>
    </location>
</feature>
<comment type="caution">
    <text evidence="2">The sequence shown here is derived from an EMBL/GenBank/DDBJ whole genome shotgun (WGS) entry which is preliminary data.</text>
</comment>
<feature type="region of interest" description="Disordered" evidence="1">
    <location>
        <begin position="1"/>
        <end position="20"/>
    </location>
</feature>
<name>A0A392WCL9_9FABA</name>
<proteinExistence type="predicted"/>
<accession>A0A392WCL9</accession>
<keyword evidence="3" id="KW-1185">Reference proteome</keyword>
<dbReference type="AlphaFoldDB" id="A0A392WCL9"/>
<dbReference type="Proteomes" id="UP000265520">
    <property type="component" value="Unassembled WGS sequence"/>
</dbReference>
<sequence length="40" mass="3925">VLDNFAKGRDGIGGGGGGGGGKRHWLGGDFLPKLVISGMA</sequence>